<dbReference type="PANTHER" id="PTHR47099">
    <property type="entry name" value="METHYLCOBAMIDE:COM METHYLTRANSFERASE MTBA"/>
    <property type="match status" value="1"/>
</dbReference>
<dbReference type="Gene3D" id="3.20.20.210">
    <property type="match status" value="1"/>
</dbReference>
<dbReference type="Pfam" id="PF01208">
    <property type="entry name" value="URO-D"/>
    <property type="match status" value="1"/>
</dbReference>
<sequence>MAWGYSKHDLYNNLGVRAAQLRKKQKLYGDASIPFKLGLRGMGIALGSEEIVSDRGENDIGRRFLDSYDKLYVLEEFEVETNPWMQKKIETAREMKQRLPELKYSGGMAGPITTAIAMRPIEYVLRDMRKAPKELHRLLELIVVCNLKYVRAGYEQLGITSWSISDPVTTTDILGVRYFREFSGPYLKTLHDGIVHITGSEPTIHICGHSKPIWEDLADCGFTMLSVDNCENMLDFQRIVGDRMFLTGNVPPVDVMRNGTIDDVIESVKISLRTGAENPKGFMLNTGCQVSMGVPLENMDAFFYAARKYGAGARIGRMPKGMSAVL</sequence>
<comment type="caution">
    <text evidence="2">The sequence shown here is derived from an EMBL/GenBank/DDBJ whole genome shotgun (WGS) entry which is preliminary data.</text>
</comment>
<dbReference type="SUPFAM" id="SSF51726">
    <property type="entry name" value="UROD/MetE-like"/>
    <property type="match status" value="1"/>
</dbReference>
<dbReference type="InterPro" id="IPR052024">
    <property type="entry name" value="Methanogen_methyltrans"/>
</dbReference>
<dbReference type="EMBL" id="JAOQJV010000008">
    <property type="protein sequence ID" value="MCU6700086.1"/>
    <property type="molecule type" value="Genomic_DNA"/>
</dbReference>
<feature type="domain" description="Uroporphyrinogen decarboxylase (URO-D)" evidence="1">
    <location>
        <begin position="67"/>
        <end position="309"/>
    </location>
</feature>
<organism evidence="2 3">
    <name type="scientific">Dorea ammoniilytica</name>
    <dbReference type="NCBI Taxonomy" id="2981788"/>
    <lineage>
        <taxon>Bacteria</taxon>
        <taxon>Bacillati</taxon>
        <taxon>Bacillota</taxon>
        <taxon>Clostridia</taxon>
        <taxon>Lachnospirales</taxon>
        <taxon>Lachnospiraceae</taxon>
        <taxon>Dorea</taxon>
    </lineage>
</organism>
<reference evidence="2 3" key="1">
    <citation type="journal article" date="2021" name="ISME Commun">
        <title>Automated analysis of genomic sequences facilitates high-throughput and comprehensive description of bacteria.</title>
        <authorList>
            <person name="Hitch T.C.A."/>
        </authorList>
    </citation>
    <scope>NUCLEOTIDE SEQUENCE [LARGE SCALE GENOMIC DNA]</scope>
    <source>
        <strain evidence="2 3">Sanger_02</strain>
    </source>
</reference>
<evidence type="ECO:0000259" key="1">
    <source>
        <dbReference type="Pfam" id="PF01208"/>
    </source>
</evidence>
<gene>
    <name evidence="2" type="ORF">OCV65_07560</name>
</gene>
<dbReference type="InterPro" id="IPR038071">
    <property type="entry name" value="UROD/MetE-like_sf"/>
</dbReference>
<keyword evidence="3" id="KW-1185">Reference proteome</keyword>
<proteinExistence type="predicted"/>
<dbReference type="InterPro" id="IPR000257">
    <property type="entry name" value="Uroporphyrinogen_deCOase"/>
</dbReference>
<accession>A0ABT2S686</accession>
<dbReference type="Proteomes" id="UP001207605">
    <property type="component" value="Unassembled WGS sequence"/>
</dbReference>
<evidence type="ECO:0000313" key="2">
    <source>
        <dbReference type="EMBL" id="MCU6700086.1"/>
    </source>
</evidence>
<protein>
    <submittedName>
        <fullName evidence="2">Uroporphyrinogen decarboxylase</fullName>
    </submittedName>
</protein>
<dbReference type="PANTHER" id="PTHR47099:SF1">
    <property type="entry name" value="METHYLCOBAMIDE:COM METHYLTRANSFERASE MTBA"/>
    <property type="match status" value="1"/>
</dbReference>
<evidence type="ECO:0000313" key="3">
    <source>
        <dbReference type="Proteomes" id="UP001207605"/>
    </source>
</evidence>
<name>A0ABT2S686_9FIRM</name>
<dbReference type="RefSeq" id="WP_262581543.1">
    <property type="nucleotide sequence ID" value="NZ_JAOQJV010000008.1"/>
</dbReference>